<evidence type="ECO:0000256" key="8">
    <source>
        <dbReference type="SAM" id="Phobius"/>
    </source>
</evidence>
<comment type="caution">
    <text evidence="10">The sequence shown here is derived from an EMBL/GenBank/DDBJ whole genome shotgun (WGS) entry which is preliminary data.</text>
</comment>
<feature type="repeat" description="ANK" evidence="7">
    <location>
        <begin position="176"/>
        <end position="208"/>
    </location>
</feature>
<feature type="transmembrane region" description="Helical" evidence="8">
    <location>
        <begin position="515"/>
        <end position="539"/>
    </location>
</feature>
<keyword evidence="2 8" id="KW-0812">Transmembrane</keyword>
<dbReference type="PROSITE" id="PS50297">
    <property type="entry name" value="ANK_REP_REGION"/>
    <property type="match status" value="3"/>
</dbReference>
<comment type="subcellular location">
    <subcellularLocation>
        <location evidence="1">Membrane</location>
        <topology evidence="1">Multi-pass membrane protein</topology>
    </subcellularLocation>
</comment>
<dbReference type="InterPro" id="IPR036770">
    <property type="entry name" value="Ankyrin_rpt-contain_sf"/>
</dbReference>
<dbReference type="Gene3D" id="1.25.40.20">
    <property type="entry name" value="Ankyrin repeat-containing domain"/>
    <property type="match status" value="2"/>
</dbReference>
<dbReference type="AlphaFoldDB" id="A0ABD2Y7T8"/>
<keyword evidence="11" id="KW-1185">Reference proteome</keyword>
<dbReference type="PROSITE" id="PS50088">
    <property type="entry name" value="ANK_REPEAT"/>
    <property type="match status" value="4"/>
</dbReference>
<dbReference type="Pfam" id="PF12796">
    <property type="entry name" value="Ank_2"/>
    <property type="match status" value="3"/>
</dbReference>
<evidence type="ECO:0000256" key="5">
    <source>
        <dbReference type="ARBA" id="ARBA00023043"/>
    </source>
</evidence>
<dbReference type="GO" id="GO:0016020">
    <property type="term" value="C:membrane"/>
    <property type="evidence" value="ECO:0007669"/>
    <property type="project" value="UniProtKB-SubCell"/>
</dbReference>
<dbReference type="EMBL" id="JBJUIK010000015">
    <property type="protein sequence ID" value="KAL3501979.1"/>
    <property type="molecule type" value="Genomic_DNA"/>
</dbReference>
<dbReference type="PANTHER" id="PTHR24186:SF50">
    <property type="entry name" value="ANKYRIN REPEAT-CONTAINING PROTEIN ITN1-LIKE ISOFORM X1"/>
    <property type="match status" value="1"/>
</dbReference>
<evidence type="ECO:0000256" key="1">
    <source>
        <dbReference type="ARBA" id="ARBA00004141"/>
    </source>
</evidence>
<keyword evidence="4 8" id="KW-1133">Transmembrane helix</keyword>
<evidence type="ECO:0000256" key="6">
    <source>
        <dbReference type="ARBA" id="ARBA00023136"/>
    </source>
</evidence>
<reference evidence="10 11" key="1">
    <citation type="submission" date="2024-11" db="EMBL/GenBank/DDBJ databases">
        <title>A near-complete genome assembly of Cinchona calisaya.</title>
        <authorList>
            <person name="Lian D.C."/>
            <person name="Zhao X.W."/>
            <person name="Wei L."/>
        </authorList>
    </citation>
    <scope>NUCLEOTIDE SEQUENCE [LARGE SCALE GENOMIC DNA]</scope>
    <source>
        <tissue evidence="10">Nenye</tissue>
    </source>
</reference>
<proteinExistence type="predicted"/>
<organism evidence="10 11">
    <name type="scientific">Cinchona calisaya</name>
    <dbReference type="NCBI Taxonomy" id="153742"/>
    <lineage>
        <taxon>Eukaryota</taxon>
        <taxon>Viridiplantae</taxon>
        <taxon>Streptophyta</taxon>
        <taxon>Embryophyta</taxon>
        <taxon>Tracheophyta</taxon>
        <taxon>Spermatophyta</taxon>
        <taxon>Magnoliopsida</taxon>
        <taxon>eudicotyledons</taxon>
        <taxon>Gunneridae</taxon>
        <taxon>Pentapetalae</taxon>
        <taxon>asterids</taxon>
        <taxon>lamiids</taxon>
        <taxon>Gentianales</taxon>
        <taxon>Rubiaceae</taxon>
        <taxon>Cinchonoideae</taxon>
        <taxon>Cinchoneae</taxon>
        <taxon>Cinchona</taxon>
    </lineage>
</organism>
<dbReference type="SMART" id="SM00248">
    <property type="entry name" value="ANK"/>
    <property type="match status" value="9"/>
</dbReference>
<feature type="transmembrane region" description="Helical" evidence="8">
    <location>
        <begin position="559"/>
        <end position="579"/>
    </location>
</feature>
<protein>
    <recommendedName>
        <fullName evidence="9">PGG domain-containing protein</fullName>
    </recommendedName>
</protein>
<keyword evidence="6 8" id="KW-0472">Membrane</keyword>
<feature type="transmembrane region" description="Helical" evidence="8">
    <location>
        <begin position="585"/>
        <end position="609"/>
    </location>
</feature>
<feature type="repeat" description="ANK" evidence="7">
    <location>
        <begin position="313"/>
        <end position="336"/>
    </location>
</feature>
<evidence type="ECO:0000313" key="11">
    <source>
        <dbReference type="Proteomes" id="UP001630127"/>
    </source>
</evidence>
<name>A0ABD2Y7T8_9GENT</name>
<feature type="domain" description="PGG" evidence="9">
    <location>
        <begin position="471"/>
        <end position="579"/>
    </location>
</feature>
<feature type="repeat" description="ANK" evidence="7">
    <location>
        <begin position="132"/>
        <end position="154"/>
    </location>
</feature>
<evidence type="ECO:0000256" key="7">
    <source>
        <dbReference type="PROSITE-ProRule" id="PRU00023"/>
    </source>
</evidence>
<accession>A0ABD2Y7T8</accession>
<evidence type="ECO:0000256" key="4">
    <source>
        <dbReference type="ARBA" id="ARBA00022989"/>
    </source>
</evidence>
<feature type="repeat" description="ANK" evidence="7">
    <location>
        <begin position="277"/>
        <end position="309"/>
    </location>
</feature>
<dbReference type="InterPro" id="IPR002110">
    <property type="entry name" value="Ankyrin_rpt"/>
</dbReference>
<keyword evidence="3" id="KW-0677">Repeat</keyword>
<evidence type="ECO:0000259" key="9">
    <source>
        <dbReference type="Pfam" id="PF13962"/>
    </source>
</evidence>
<dbReference type="Pfam" id="PF13962">
    <property type="entry name" value="PGG"/>
    <property type="match status" value="1"/>
</dbReference>
<evidence type="ECO:0000256" key="2">
    <source>
        <dbReference type="ARBA" id="ARBA00022692"/>
    </source>
</evidence>
<feature type="transmembrane region" description="Helical" evidence="8">
    <location>
        <begin position="475"/>
        <end position="495"/>
    </location>
</feature>
<dbReference type="PANTHER" id="PTHR24186">
    <property type="entry name" value="PROTEIN PHOSPHATASE 1 REGULATORY SUBUNIT"/>
    <property type="match status" value="1"/>
</dbReference>
<dbReference type="Proteomes" id="UP001630127">
    <property type="component" value="Unassembled WGS sequence"/>
</dbReference>
<gene>
    <name evidence="10" type="ORF">ACH5RR_036428</name>
</gene>
<dbReference type="SUPFAM" id="SSF48403">
    <property type="entry name" value="Ankyrin repeat"/>
    <property type="match status" value="1"/>
</dbReference>
<sequence>MEVAIGSRFVGFVIDQLIELLRPSASPIIRNIALCVLRKLKFIMSDSLNDIIDYFDHMEDDISARDPMDPQIYIAAVSGSWSEIADLDLYSQRTATGNTVLHVLSQCSSTSSDAVRQILTRNAYLLLDQNAQKETALHLAATKGHSEVVGALIDCSKMSRRRNKLCTMMLGITDNYGNTALHKAVENNRYEVVKLLVEADTSLQYEANIAGECPLYIAAEKGYSDITDRILLSCESPSYHGPGGKTALHAAAIRNSPECVVLILAALRQLTKHVDECGWTALHYAAKYNHRQVVNLFLSADKSLSYIAARKDSGKTALHVAVIHGNLDVVQEILSHCPDCWEGITSKAQNVIHLAVENERGQVLEFIIENSWAIDLINKKDVNGNTPLHLYVATNVLQGHNLVNHPGLDRSVFNKAGLTPLDIISMDEMVTQRQMAIRDELVQAGATLGRRNNNITRSVEDKASNKSDELEHAQAYTIVATLVITVTFAAGFTVPGGFDIDKGPNEGMAVLARKAAFIVFVVSDSFAMMLSMVAVLLQFLLKDNHTLPEKLNILQNIKVCIGVAMTLMVIAFVAGLYAVQPVLAMRIYLCAVAAVVCSPLLVYLLRLALECWTAAKNDKDGQISNNV</sequence>
<keyword evidence="5 7" id="KW-0040">ANK repeat</keyword>
<evidence type="ECO:0000313" key="10">
    <source>
        <dbReference type="EMBL" id="KAL3501979.1"/>
    </source>
</evidence>
<dbReference type="InterPro" id="IPR026961">
    <property type="entry name" value="PGG_dom"/>
</dbReference>
<evidence type="ECO:0000256" key="3">
    <source>
        <dbReference type="ARBA" id="ARBA00022737"/>
    </source>
</evidence>